<name>A0AAV4XMS8_CAEEX</name>
<keyword evidence="2" id="KW-1185">Reference proteome</keyword>
<dbReference type="AlphaFoldDB" id="A0AAV4XMS8"/>
<proteinExistence type="predicted"/>
<gene>
    <name evidence="1" type="ORF">CEXT_343611</name>
</gene>
<evidence type="ECO:0000313" key="1">
    <source>
        <dbReference type="EMBL" id="GIY95968.1"/>
    </source>
</evidence>
<accession>A0AAV4XMS8</accession>
<organism evidence="1 2">
    <name type="scientific">Caerostris extrusa</name>
    <name type="common">Bark spider</name>
    <name type="synonym">Caerostris bankana</name>
    <dbReference type="NCBI Taxonomy" id="172846"/>
    <lineage>
        <taxon>Eukaryota</taxon>
        <taxon>Metazoa</taxon>
        <taxon>Ecdysozoa</taxon>
        <taxon>Arthropoda</taxon>
        <taxon>Chelicerata</taxon>
        <taxon>Arachnida</taxon>
        <taxon>Araneae</taxon>
        <taxon>Araneomorphae</taxon>
        <taxon>Entelegynae</taxon>
        <taxon>Araneoidea</taxon>
        <taxon>Araneidae</taxon>
        <taxon>Caerostris</taxon>
    </lineage>
</organism>
<dbReference type="Proteomes" id="UP001054945">
    <property type="component" value="Unassembled WGS sequence"/>
</dbReference>
<protein>
    <submittedName>
        <fullName evidence="1">Uncharacterized protein</fullName>
    </submittedName>
</protein>
<sequence length="98" mass="11607">MDWFKSGPLPKLYNFLSETIQTCDMNTRALITRHSEGTIAIKQHLCYKFLEKEAFSIRLNVLPSGETWEEDDEKKVFGRLWDVWMKKEGRHEEGDIDK</sequence>
<reference evidence="1 2" key="1">
    <citation type="submission" date="2021-06" db="EMBL/GenBank/DDBJ databases">
        <title>Caerostris extrusa draft genome.</title>
        <authorList>
            <person name="Kono N."/>
            <person name="Arakawa K."/>
        </authorList>
    </citation>
    <scope>NUCLEOTIDE SEQUENCE [LARGE SCALE GENOMIC DNA]</scope>
</reference>
<evidence type="ECO:0000313" key="2">
    <source>
        <dbReference type="Proteomes" id="UP001054945"/>
    </source>
</evidence>
<comment type="caution">
    <text evidence="1">The sequence shown here is derived from an EMBL/GenBank/DDBJ whole genome shotgun (WGS) entry which is preliminary data.</text>
</comment>
<dbReference type="EMBL" id="BPLR01017987">
    <property type="protein sequence ID" value="GIY95968.1"/>
    <property type="molecule type" value="Genomic_DNA"/>
</dbReference>